<accession>A0A0V0QY55</accession>
<dbReference type="GO" id="GO:0070403">
    <property type="term" value="F:NAD+ binding"/>
    <property type="evidence" value="ECO:0007669"/>
    <property type="project" value="InterPro"/>
</dbReference>
<dbReference type="InterPro" id="IPR003000">
    <property type="entry name" value="Sirtuin"/>
</dbReference>
<sequence>MHRVSQSCLDKKQIDCFYCLNYICCLDHCCKWQQCDCNDCQYCGNKLQKNLLNQEEILYIKSYLEENQLQEKEKLNLQNINSQQIDQNQNEKQLELVDNDQIEDQLQLQAEEIFKQNNKWHMKNKSIENQFCAQQQYKQEVITKDDIKQNALLLQEKYIENLFKNLQQEEFISNENREKQTEPHIEQTNSNIQNNNNNLQNDNLIKQQKKNEQNQQQTKEQLIQQEEKQKNDLIKNYKNYKNLKPSKKKADINVNGELDTQDLANLKKKLQQMTQNLSQNNGNIQNMELNYETILRLQEQTERQIKKVDSALSDVNKNLNDVKKTSKDYNEFSESKDDDYLMIPEISNLENVMDKIQDKNKIVFITGQILEKQNKQWLHDLSQQYFNVEQEILSKKFIDKNPQIFEQWILEQQLQIRSSDQEIVQLIQKIAKKFNAQNKKLDLLTTSFTGLYNEIECNSNQVIEIFGNIHKSRCENIKCEHSNTMIFQASLNQNNELNQICYNCKEKSLRPQLLLKEEKINDKFYQKNLIQQKINDAEIVIMAGLDINNEFISQILADIISKKVCIIEINEQPQLQIGDVMQLVGNELENLKSLCQKILQL</sequence>
<dbReference type="EMBL" id="LDAU01000087">
    <property type="protein sequence ID" value="KRX07134.1"/>
    <property type="molecule type" value="Genomic_DNA"/>
</dbReference>
<dbReference type="SUPFAM" id="SSF52467">
    <property type="entry name" value="DHS-like NAD/FAD-binding domain"/>
    <property type="match status" value="1"/>
</dbReference>
<proteinExistence type="predicted"/>
<dbReference type="Gene3D" id="3.40.50.1220">
    <property type="entry name" value="TPP-binding domain"/>
    <property type="match status" value="1"/>
</dbReference>
<reference evidence="3 4" key="1">
    <citation type="journal article" date="2015" name="Sci. Rep.">
        <title>Genome of the facultative scuticociliatosis pathogen Pseudocohnilembus persalinus provides insight into its virulence through horizontal gene transfer.</title>
        <authorList>
            <person name="Xiong J."/>
            <person name="Wang G."/>
            <person name="Cheng J."/>
            <person name="Tian M."/>
            <person name="Pan X."/>
            <person name="Warren A."/>
            <person name="Jiang C."/>
            <person name="Yuan D."/>
            <person name="Miao W."/>
        </authorList>
    </citation>
    <scope>NUCLEOTIDE SEQUENCE [LARGE SCALE GENOMIC DNA]</scope>
    <source>
        <strain evidence="3">36N120E</strain>
    </source>
</reference>
<dbReference type="Pfam" id="PF02146">
    <property type="entry name" value="SIR2"/>
    <property type="match status" value="1"/>
</dbReference>
<feature type="region of interest" description="Disordered" evidence="2">
    <location>
        <begin position="176"/>
        <end position="199"/>
    </location>
</feature>
<protein>
    <submittedName>
        <fullName evidence="3">Uncharacterized protein</fullName>
    </submittedName>
</protein>
<dbReference type="InParanoid" id="A0A0V0QY55"/>
<dbReference type="Gene3D" id="3.30.1600.10">
    <property type="entry name" value="SIR2/SIRT2 'Small Domain"/>
    <property type="match status" value="1"/>
</dbReference>
<dbReference type="GO" id="GO:0016740">
    <property type="term" value="F:transferase activity"/>
    <property type="evidence" value="ECO:0007669"/>
    <property type="project" value="UniProtKB-KW"/>
</dbReference>
<evidence type="ECO:0000256" key="1">
    <source>
        <dbReference type="ARBA" id="ARBA00022679"/>
    </source>
</evidence>
<dbReference type="InterPro" id="IPR029035">
    <property type="entry name" value="DHS-like_NAD/FAD-binding_dom"/>
</dbReference>
<evidence type="ECO:0000313" key="4">
    <source>
        <dbReference type="Proteomes" id="UP000054937"/>
    </source>
</evidence>
<feature type="compositionally biased region" description="Low complexity" evidence="2">
    <location>
        <begin position="189"/>
        <end position="199"/>
    </location>
</feature>
<dbReference type="AlphaFoldDB" id="A0A0V0QY55"/>
<dbReference type="Proteomes" id="UP000054937">
    <property type="component" value="Unassembled WGS sequence"/>
</dbReference>
<keyword evidence="4" id="KW-1185">Reference proteome</keyword>
<keyword evidence="1" id="KW-0808">Transferase</keyword>
<dbReference type="InterPro" id="IPR026591">
    <property type="entry name" value="Sirtuin_cat_small_dom_sf"/>
</dbReference>
<gene>
    <name evidence="3" type="ORF">PPERSA_09348</name>
</gene>
<evidence type="ECO:0000256" key="2">
    <source>
        <dbReference type="SAM" id="MobiDB-lite"/>
    </source>
</evidence>
<name>A0A0V0QY55_PSEPJ</name>
<evidence type="ECO:0000313" key="3">
    <source>
        <dbReference type="EMBL" id="KRX07134.1"/>
    </source>
</evidence>
<organism evidence="3 4">
    <name type="scientific">Pseudocohnilembus persalinus</name>
    <name type="common">Ciliate</name>
    <dbReference type="NCBI Taxonomy" id="266149"/>
    <lineage>
        <taxon>Eukaryota</taxon>
        <taxon>Sar</taxon>
        <taxon>Alveolata</taxon>
        <taxon>Ciliophora</taxon>
        <taxon>Intramacronucleata</taxon>
        <taxon>Oligohymenophorea</taxon>
        <taxon>Scuticociliatia</taxon>
        <taxon>Philasterida</taxon>
        <taxon>Pseudocohnilembidae</taxon>
        <taxon>Pseudocohnilembus</taxon>
    </lineage>
</organism>
<feature type="compositionally biased region" description="Basic and acidic residues" evidence="2">
    <location>
        <begin position="176"/>
        <end position="185"/>
    </location>
</feature>
<dbReference type="OMA" id="DIINTNC"/>
<comment type="caution">
    <text evidence="3">The sequence shown here is derived from an EMBL/GenBank/DDBJ whole genome shotgun (WGS) entry which is preliminary data.</text>
</comment>